<dbReference type="AlphaFoldDB" id="A0A1J5E6B1"/>
<name>A0A1J5E6B1_9BACT</name>
<gene>
    <name evidence="1" type="ORF">AUJ95_06280</name>
</gene>
<organism evidence="1 2">
    <name type="scientific">Candidatus Desantisbacteria bacterium CG2_30_40_21</name>
    <dbReference type="NCBI Taxonomy" id="1817895"/>
    <lineage>
        <taxon>Bacteria</taxon>
        <taxon>Candidatus Desantisiibacteriota</taxon>
    </lineage>
</organism>
<protein>
    <submittedName>
        <fullName evidence="1">Uncharacterized protein</fullName>
    </submittedName>
</protein>
<dbReference type="Proteomes" id="UP000183085">
    <property type="component" value="Unassembled WGS sequence"/>
</dbReference>
<dbReference type="EMBL" id="MNYI01000170">
    <property type="protein sequence ID" value="OIP38814.1"/>
    <property type="molecule type" value="Genomic_DNA"/>
</dbReference>
<accession>A0A1J5E6B1</accession>
<proteinExistence type="predicted"/>
<evidence type="ECO:0000313" key="2">
    <source>
        <dbReference type="Proteomes" id="UP000183085"/>
    </source>
</evidence>
<reference evidence="1 2" key="1">
    <citation type="journal article" date="2016" name="Environ. Microbiol.">
        <title>Genomic resolution of a cold subsurface aquifer community provides metabolic insights for novel microbes adapted to high CO concentrations.</title>
        <authorList>
            <person name="Probst A.J."/>
            <person name="Castelle C.J."/>
            <person name="Singh A."/>
            <person name="Brown C.T."/>
            <person name="Anantharaman K."/>
            <person name="Sharon I."/>
            <person name="Hug L.A."/>
            <person name="Burstein D."/>
            <person name="Emerson J.B."/>
            <person name="Thomas B.C."/>
            <person name="Banfield J.F."/>
        </authorList>
    </citation>
    <scope>NUCLEOTIDE SEQUENCE [LARGE SCALE GENOMIC DNA]</scope>
    <source>
        <strain evidence="1">CG2_30_40_21</strain>
    </source>
</reference>
<sequence>MGRFFLLTIFSLGIGTWITFVAQSDIETAEVTIQGHVSLEQETNYEGIRIEIINPVRRIFKPKPKRRITTDVYGEYCLEKINVSKGTIGEIFVRWLEQKERSTPYLRIRITKSDYLPVEILILKFPPVIHLPQIDLEREDTRHQFNQFLCFDENMKIIKNITPYKFCVKHNYFLFYPRYYPLTVETPLREASGSVILDLQLIFKPLYTTCNKELENMTPKLANQIKYFVPKAQTIETELPSILEITNAISSKTLLDKLNNLLVDSEIKQIRVIDVSYKKYQTGESS</sequence>
<evidence type="ECO:0000313" key="1">
    <source>
        <dbReference type="EMBL" id="OIP38814.1"/>
    </source>
</evidence>
<comment type="caution">
    <text evidence="1">The sequence shown here is derived from an EMBL/GenBank/DDBJ whole genome shotgun (WGS) entry which is preliminary data.</text>
</comment>